<name>A0A1H9Z9Y1_9PROT</name>
<evidence type="ECO:0000313" key="1">
    <source>
        <dbReference type="EMBL" id="SES77871.1"/>
    </source>
</evidence>
<dbReference type="SUPFAM" id="SSF53335">
    <property type="entry name" value="S-adenosyl-L-methionine-dependent methyltransferases"/>
    <property type="match status" value="1"/>
</dbReference>
<dbReference type="AlphaFoldDB" id="A0A1H9Z9Y1"/>
<dbReference type="OrthoDB" id="932345at2"/>
<accession>A0A1H9Z9Y1</accession>
<sequence length="332" mass="37756">MTRPNYDQFTCNLCGQESPVTQDFERETGLCSHCGSNVRFRALMLALSEHLYSQSMPLSAFTPDKQFKAMGLSDASLYADKLASLFDYTNFYYHTKPFLDIRNIDHLASDTYDLLITSDVFEHVPPPRHVAFVNSWHLLKPDGLLLLTVPYSTLPKTIEHFPALHEFEFIQDGNSILLVNRRIDQTVEVYDKLTWHGGVGSTLEMRIFSETDLLYILSDTGFKDIKIWNEDVPLYGIHQAHLNCSYVITAIKDASATPPTADQYDPYIDNIYSQETAVLHSLPHTPERITGATAERVIAQWRNNLHKPAPSILGKAYRYIKSKFQSNNSNTA</sequence>
<dbReference type="Gene3D" id="3.40.50.150">
    <property type="entry name" value="Vaccinia Virus protein VP39"/>
    <property type="match status" value="1"/>
</dbReference>
<dbReference type="EMBL" id="FOIA01000003">
    <property type="protein sequence ID" value="SES77871.1"/>
    <property type="molecule type" value="Genomic_DNA"/>
</dbReference>
<dbReference type="RefSeq" id="WP_090656142.1">
    <property type="nucleotide sequence ID" value="NZ_FOIA01000003.1"/>
</dbReference>
<evidence type="ECO:0000313" key="2">
    <source>
        <dbReference type="Proteomes" id="UP000199345"/>
    </source>
</evidence>
<reference evidence="2" key="1">
    <citation type="submission" date="2016-10" db="EMBL/GenBank/DDBJ databases">
        <authorList>
            <person name="Varghese N."/>
            <person name="Submissions S."/>
        </authorList>
    </citation>
    <scope>NUCLEOTIDE SEQUENCE [LARGE SCALE GENOMIC DNA]</scope>
    <source>
        <strain evidence="2">Nm71</strain>
    </source>
</reference>
<dbReference type="Proteomes" id="UP000199345">
    <property type="component" value="Unassembled WGS sequence"/>
</dbReference>
<dbReference type="InterPro" id="IPR029063">
    <property type="entry name" value="SAM-dependent_MTases_sf"/>
</dbReference>
<gene>
    <name evidence="1" type="ORF">SAMN05216326_103137</name>
</gene>
<evidence type="ECO:0008006" key="3">
    <source>
        <dbReference type="Google" id="ProtNLM"/>
    </source>
</evidence>
<keyword evidence="2" id="KW-1185">Reference proteome</keyword>
<organism evidence="1 2">
    <name type="scientific">Nitrosomonas marina</name>
    <dbReference type="NCBI Taxonomy" id="917"/>
    <lineage>
        <taxon>Bacteria</taxon>
        <taxon>Pseudomonadati</taxon>
        <taxon>Pseudomonadota</taxon>
        <taxon>Betaproteobacteria</taxon>
        <taxon>Nitrosomonadales</taxon>
        <taxon>Nitrosomonadaceae</taxon>
        <taxon>Nitrosomonas</taxon>
    </lineage>
</organism>
<proteinExistence type="predicted"/>
<protein>
    <recommendedName>
        <fullName evidence="3">Methyltransferase domain-containing protein</fullName>
    </recommendedName>
</protein>